<keyword evidence="1" id="KW-0732">Signal</keyword>
<proteinExistence type="predicted"/>
<feature type="signal peptide" evidence="1">
    <location>
        <begin position="1"/>
        <end position="30"/>
    </location>
</feature>
<organism evidence="2">
    <name type="scientific">Ixodes ricinus</name>
    <name type="common">Common tick</name>
    <name type="synonym">Acarus ricinus</name>
    <dbReference type="NCBI Taxonomy" id="34613"/>
    <lineage>
        <taxon>Eukaryota</taxon>
        <taxon>Metazoa</taxon>
        <taxon>Ecdysozoa</taxon>
        <taxon>Arthropoda</taxon>
        <taxon>Chelicerata</taxon>
        <taxon>Arachnida</taxon>
        <taxon>Acari</taxon>
        <taxon>Parasitiformes</taxon>
        <taxon>Ixodida</taxon>
        <taxon>Ixodoidea</taxon>
        <taxon>Ixodidae</taxon>
        <taxon>Ixodinae</taxon>
        <taxon>Ixodes</taxon>
    </lineage>
</organism>
<reference evidence="2" key="1">
    <citation type="submission" date="2019-12" db="EMBL/GenBank/DDBJ databases">
        <title>An insight into the sialome of adult female Ixodes ricinus ticks feeding for 6 days.</title>
        <authorList>
            <person name="Perner J."/>
            <person name="Ribeiro J.M.C."/>
        </authorList>
    </citation>
    <scope>NUCLEOTIDE SEQUENCE</scope>
    <source>
        <strain evidence="2">Semi-engorged</strain>
        <tissue evidence="2">Salivary glands</tissue>
    </source>
</reference>
<dbReference type="AlphaFoldDB" id="A0A6B0UT66"/>
<evidence type="ECO:0000256" key="1">
    <source>
        <dbReference type="SAM" id="SignalP"/>
    </source>
</evidence>
<protein>
    <submittedName>
        <fullName evidence="2">Putative secreted protein</fullName>
    </submittedName>
</protein>
<name>A0A6B0UT66_IXORI</name>
<feature type="chain" id="PRO_5025471000" evidence="1">
    <location>
        <begin position="31"/>
        <end position="136"/>
    </location>
</feature>
<dbReference type="PROSITE" id="PS51257">
    <property type="entry name" value="PROKAR_LIPOPROTEIN"/>
    <property type="match status" value="1"/>
</dbReference>
<dbReference type="EMBL" id="GIFC01010628">
    <property type="protein sequence ID" value="MXU92711.1"/>
    <property type="molecule type" value="Transcribed_RNA"/>
</dbReference>
<accession>A0A6B0UT66</accession>
<sequence>MCARRKGSSLATSRSIFMCALLLACCTSACLHIWDKGRTSNVPWNKSINRETTGRNGKLHEPLSMQMSLSSLSMVCPVLTRYRHPHECKRSRNEMSVPRSLVLFASISTTNRQDRDIRQQDAPTSVVSFVATSYHF</sequence>
<evidence type="ECO:0000313" key="2">
    <source>
        <dbReference type="EMBL" id="MXU92711.1"/>
    </source>
</evidence>